<dbReference type="AlphaFoldDB" id="A0A9X5ATI8"/>
<dbReference type="InterPro" id="IPR020904">
    <property type="entry name" value="Sc_DH/Rdtase_CS"/>
</dbReference>
<evidence type="ECO:0000256" key="1">
    <source>
        <dbReference type="ARBA" id="ARBA00005125"/>
    </source>
</evidence>
<dbReference type="SUPFAM" id="SSF51735">
    <property type="entry name" value="NAD(P)-binding Rossmann-fold domains"/>
    <property type="match status" value="1"/>
</dbReference>
<dbReference type="RefSeq" id="WP_155480010.1">
    <property type="nucleotide sequence ID" value="NZ_WNKV01000009.1"/>
</dbReference>
<dbReference type="Gene3D" id="3.40.50.720">
    <property type="entry name" value="NAD(P)-binding Rossmann-like Domain"/>
    <property type="match status" value="1"/>
</dbReference>
<sequence length="322" mass="34848">MKHLVLGGSGFIGRHVVRHLLAGGYEVVVADIADFPSLGPKAQRPATIALDLFACSQADYEMLVEPVDVVHMYAWSSVPQSAAANPLLDLTDNVGAVIKLLEALKRHRGKRLLFASSGGTVYGRPKAVPATEDHPIQPISHYGVSKAAAEQYLRCYRHLHGLDVRIARVANPYGAGQNPKRLQGAATTFVHRAISNQPIEIWGDGRVVRDYLYIDDAAAALTAIASKPLSAEQDHSVFNVASGQGINLNQLIRAVEAGLGRQIETRRHPAREIDVPVSILDIQRIRDTLGWQPRVSLAGGIALMIADLEADPATMYATPSDR</sequence>
<protein>
    <submittedName>
        <fullName evidence="4">NAD-dependent epimerase/dehydratase family protein</fullName>
    </submittedName>
</protein>
<evidence type="ECO:0000313" key="5">
    <source>
        <dbReference type="Proteomes" id="UP000438991"/>
    </source>
</evidence>
<dbReference type="InterPro" id="IPR001509">
    <property type="entry name" value="Epimerase_deHydtase"/>
</dbReference>
<evidence type="ECO:0000256" key="2">
    <source>
        <dbReference type="ARBA" id="ARBA00007637"/>
    </source>
</evidence>
<dbReference type="PROSITE" id="PS00061">
    <property type="entry name" value="ADH_SHORT"/>
    <property type="match status" value="1"/>
</dbReference>
<evidence type="ECO:0000313" key="4">
    <source>
        <dbReference type="EMBL" id="MTW17285.1"/>
    </source>
</evidence>
<dbReference type="PANTHER" id="PTHR43000">
    <property type="entry name" value="DTDP-D-GLUCOSE 4,6-DEHYDRATASE-RELATED"/>
    <property type="match status" value="1"/>
</dbReference>
<proteinExistence type="inferred from homology"/>
<comment type="similarity">
    <text evidence="2">Belongs to the NAD(P)-dependent epimerase/dehydratase family.</text>
</comment>
<accession>A0A9X5ATI8</accession>
<comment type="caution">
    <text evidence="4">The sequence shown here is derived from an EMBL/GenBank/DDBJ whole genome shotgun (WGS) entry which is preliminary data.</text>
</comment>
<feature type="domain" description="NAD-dependent epimerase/dehydratase" evidence="3">
    <location>
        <begin position="4"/>
        <end position="241"/>
    </location>
</feature>
<reference evidence="4 5" key="1">
    <citation type="submission" date="2019-11" db="EMBL/GenBank/DDBJ databases">
        <title>Whole-genome sequence of Rhodoplanes serenus DSM 18633, type strain.</title>
        <authorList>
            <person name="Kyndt J.A."/>
            <person name="Meyer T.E."/>
        </authorList>
    </citation>
    <scope>NUCLEOTIDE SEQUENCE [LARGE SCALE GENOMIC DNA]</scope>
    <source>
        <strain evidence="4 5">DSM 18633</strain>
    </source>
</reference>
<gene>
    <name evidence="4" type="ORF">GJ689_13840</name>
</gene>
<organism evidence="4 5">
    <name type="scientific">Rhodoplanes serenus</name>
    <dbReference type="NCBI Taxonomy" id="200615"/>
    <lineage>
        <taxon>Bacteria</taxon>
        <taxon>Pseudomonadati</taxon>
        <taxon>Pseudomonadota</taxon>
        <taxon>Alphaproteobacteria</taxon>
        <taxon>Hyphomicrobiales</taxon>
        <taxon>Nitrobacteraceae</taxon>
        <taxon>Rhodoplanes</taxon>
    </lineage>
</organism>
<dbReference type="EMBL" id="WNKV01000009">
    <property type="protein sequence ID" value="MTW17285.1"/>
    <property type="molecule type" value="Genomic_DNA"/>
</dbReference>
<dbReference type="Pfam" id="PF01370">
    <property type="entry name" value="Epimerase"/>
    <property type="match status" value="1"/>
</dbReference>
<dbReference type="InterPro" id="IPR036291">
    <property type="entry name" value="NAD(P)-bd_dom_sf"/>
</dbReference>
<dbReference type="PRINTS" id="PR01713">
    <property type="entry name" value="NUCEPIMERASE"/>
</dbReference>
<comment type="pathway">
    <text evidence="1">Bacterial outer membrane biogenesis; LPS O-antigen biosynthesis.</text>
</comment>
<dbReference type="Proteomes" id="UP000438991">
    <property type="component" value="Unassembled WGS sequence"/>
</dbReference>
<evidence type="ECO:0000259" key="3">
    <source>
        <dbReference type="Pfam" id="PF01370"/>
    </source>
</evidence>
<dbReference type="Gene3D" id="3.90.25.10">
    <property type="entry name" value="UDP-galactose 4-epimerase, domain 1"/>
    <property type="match status" value="1"/>
</dbReference>
<name>A0A9X5ATI8_9BRAD</name>